<dbReference type="AlphaFoldDB" id="A0A6A6G749"/>
<dbReference type="Proteomes" id="UP000799538">
    <property type="component" value="Unassembled WGS sequence"/>
</dbReference>
<protein>
    <submittedName>
        <fullName evidence="2">Uncharacterized protein</fullName>
    </submittedName>
</protein>
<keyword evidence="1" id="KW-0732">Signal</keyword>
<dbReference type="OrthoDB" id="3938140at2759"/>
<proteinExistence type="predicted"/>
<reference evidence="3" key="1">
    <citation type="journal article" date="2020" name="Stud. Mycol.">
        <title>101 Dothideomycetes genomes: A test case for predicting lifestyles and emergence of pathogens.</title>
        <authorList>
            <person name="Haridas S."/>
            <person name="Albert R."/>
            <person name="Binder M."/>
            <person name="Bloem J."/>
            <person name="LaButti K."/>
            <person name="Salamov A."/>
            <person name="Andreopoulos B."/>
            <person name="Baker S."/>
            <person name="Barry K."/>
            <person name="Bills G."/>
            <person name="Bluhm B."/>
            <person name="Cannon C."/>
            <person name="Castanera R."/>
            <person name="Culley D."/>
            <person name="Daum C."/>
            <person name="Ezra D."/>
            <person name="Gonzalez J."/>
            <person name="Henrissat B."/>
            <person name="Kuo A."/>
            <person name="Liang C."/>
            <person name="Lipzen A."/>
            <person name="Lutzoni F."/>
            <person name="Magnuson J."/>
            <person name="Mondo S."/>
            <person name="Nolan M."/>
            <person name="Ohm R."/>
            <person name="Pangilinan J."/>
            <person name="Park H.-J."/>
            <person name="Ramirez L."/>
            <person name="Alfaro M."/>
            <person name="Sun H."/>
            <person name="Tritt A."/>
            <person name="Yoshinaga Y."/>
            <person name="Zwiers L.-H."/>
            <person name="Turgeon B."/>
            <person name="Goodwin S."/>
            <person name="Spatafora J."/>
            <person name="Crous P."/>
            <person name="Grigoriev I."/>
        </authorList>
    </citation>
    <scope>NUCLEOTIDE SEQUENCE [LARGE SCALE GENOMIC DNA]</scope>
    <source>
        <strain evidence="3">CECT 20119</strain>
    </source>
</reference>
<dbReference type="EMBL" id="ML992510">
    <property type="protein sequence ID" value="KAF2221586.1"/>
    <property type="molecule type" value="Genomic_DNA"/>
</dbReference>
<feature type="signal peptide" evidence="1">
    <location>
        <begin position="1"/>
        <end position="21"/>
    </location>
</feature>
<evidence type="ECO:0000313" key="2">
    <source>
        <dbReference type="EMBL" id="KAF2221586.1"/>
    </source>
</evidence>
<gene>
    <name evidence="2" type="ORF">BDZ85DRAFT_283648</name>
</gene>
<keyword evidence="3" id="KW-1185">Reference proteome</keyword>
<evidence type="ECO:0000313" key="3">
    <source>
        <dbReference type="Proteomes" id="UP000799538"/>
    </source>
</evidence>
<sequence length="215" mass="24257">MAFMISFLVTILAFFSSSVSAASCSSADVAQIRSSAAHPLTFCNFYLSIPRTRTPFKKLSMLKTKKACKCIVRSRSDKSTFKRTAPAIKSPSPRCSVKDMAAVQDAFSRAKDFCVFWIPPTDRERRPIPNLTVDRTNTACICIKGQKPPAVKTSSIGTMKPITRRPRNSFLSSSSALLHNHHKPDYNYNYYFNNYDYDYNFGPADDNDNNINQYD</sequence>
<evidence type="ECO:0000256" key="1">
    <source>
        <dbReference type="SAM" id="SignalP"/>
    </source>
</evidence>
<organism evidence="2 3">
    <name type="scientific">Elsinoe ampelina</name>
    <dbReference type="NCBI Taxonomy" id="302913"/>
    <lineage>
        <taxon>Eukaryota</taxon>
        <taxon>Fungi</taxon>
        <taxon>Dikarya</taxon>
        <taxon>Ascomycota</taxon>
        <taxon>Pezizomycotina</taxon>
        <taxon>Dothideomycetes</taxon>
        <taxon>Dothideomycetidae</taxon>
        <taxon>Myriangiales</taxon>
        <taxon>Elsinoaceae</taxon>
        <taxon>Elsinoe</taxon>
    </lineage>
</organism>
<name>A0A6A6G749_9PEZI</name>
<accession>A0A6A6G749</accession>
<feature type="chain" id="PRO_5025558704" evidence="1">
    <location>
        <begin position="22"/>
        <end position="215"/>
    </location>
</feature>